<dbReference type="GO" id="GO:0022857">
    <property type="term" value="F:transmembrane transporter activity"/>
    <property type="evidence" value="ECO:0007669"/>
    <property type="project" value="InterPro"/>
</dbReference>
<evidence type="ECO:0000256" key="3">
    <source>
        <dbReference type="ARBA" id="ARBA00022475"/>
    </source>
</evidence>
<feature type="compositionally biased region" description="Polar residues" evidence="7">
    <location>
        <begin position="1"/>
        <end position="11"/>
    </location>
</feature>
<organism evidence="10 11">
    <name type="scientific">Microlunatus kandeliicorticis</name>
    <dbReference type="NCBI Taxonomy" id="1759536"/>
    <lineage>
        <taxon>Bacteria</taxon>
        <taxon>Bacillati</taxon>
        <taxon>Actinomycetota</taxon>
        <taxon>Actinomycetes</taxon>
        <taxon>Propionibacteriales</taxon>
        <taxon>Propionibacteriaceae</taxon>
        <taxon>Microlunatus</taxon>
    </lineage>
</organism>
<feature type="transmembrane region" description="Helical" evidence="8">
    <location>
        <begin position="273"/>
        <end position="290"/>
    </location>
</feature>
<feature type="transmembrane region" description="Helical" evidence="8">
    <location>
        <begin position="130"/>
        <end position="151"/>
    </location>
</feature>
<dbReference type="AlphaFoldDB" id="A0A7W3ISZ6"/>
<feature type="transmembrane region" description="Helical" evidence="8">
    <location>
        <begin position="425"/>
        <end position="448"/>
    </location>
</feature>
<comment type="caution">
    <text evidence="10">The sequence shown here is derived from an EMBL/GenBank/DDBJ whole genome shotgun (WGS) entry which is preliminary data.</text>
</comment>
<dbReference type="RefSeq" id="WP_328823770.1">
    <property type="nucleotide sequence ID" value="NZ_JACGWT010000003.1"/>
</dbReference>
<evidence type="ECO:0000259" key="9">
    <source>
        <dbReference type="PROSITE" id="PS50850"/>
    </source>
</evidence>
<evidence type="ECO:0000256" key="6">
    <source>
        <dbReference type="ARBA" id="ARBA00023136"/>
    </source>
</evidence>
<keyword evidence="4 8" id="KW-0812">Transmembrane</keyword>
<feature type="domain" description="Major facilitator superfamily (MFS) profile" evidence="9">
    <location>
        <begin position="64"/>
        <end position="451"/>
    </location>
</feature>
<feature type="transmembrane region" description="Helical" evidence="8">
    <location>
        <begin position="207"/>
        <end position="227"/>
    </location>
</feature>
<evidence type="ECO:0000313" key="11">
    <source>
        <dbReference type="Proteomes" id="UP000523079"/>
    </source>
</evidence>
<feature type="transmembrane region" description="Helical" evidence="8">
    <location>
        <begin position="157"/>
        <end position="173"/>
    </location>
</feature>
<reference evidence="10 11" key="1">
    <citation type="submission" date="2020-07" db="EMBL/GenBank/DDBJ databases">
        <title>Sequencing the genomes of 1000 actinobacteria strains.</title>
        <authorList>
            <person name="Klenk H.-P."/>
        </authorList>
    </citation>
    <scope>NUCLEOTIDE SEQUENCE [LARGE SCALE GENOMIC DNA]</scope>
    <source>
        <strain evidence="10 11">DSM 100723</strain>
    </source>
</reference>
<evidence type="ECO:0000256" key="8">
    <source>
        <dbReference type="SAM" id="Phobius"/>
    </source>
</evidence>
<evidence type="ECO:0000256" key="4">
    <source>
        <dbReference type="ARBA" id="ARBA00022692"/>
    </source>
</evidence>
<feature type="region of interest" description="Disordered" evidence="7">
    <location>
        <begin position="1"/>
        <end position="28"/>
    </location>
</feature>
<keyword evidence="3" id="KW-1003">Cell membrane</keyword>
<dbReference type="Pfam" id="PF05977">
    <property type="entry name" value="MFS_3"/>
    <property type="match status" value="1"/>
</dbReference>
<keyword evidence="11" id="KW-1185">Reference proteome</keyword>
<evidence type="ECO:0000256" key="1">
    <source>
        <dbReference type="ARBA" id="ARBA00004651"/>
    </source>
</evidence>
<dbReference type="PANTHER" id="PTHR23513:SF11">
    <property type="entry name" value="STAPHYLOFERRIN A TRANSPORTER"/>
    <property type="match status" value="1"/>
</dbReference>
<dbReference type="Proteomes" id="UP000523079">
    <property type="component" value="Unassembled WGS sequence"/>
</dbReference>
<gene>
    <name evidence="10" type="ORF">FHX74_002295</name>
</gene>
<evidence type="ECO:0000256" key="5">
    <source>
        <dbReference type="ARBA" id="ARBA00022989"/>
    </source>
</evidence>
<proteinExistence type="predicted"/>
<comment type="subcellular location">
    <subcellularLocation>
        <location evidence="1">Cell membrane</location>
        <topology evidence="1">Multi-pass membrane protein</topology>
    </subcellularLocation>
</comment>
<sequence length="465" mass="49109">MTQVETSSPRSTTHETIADPLTDAGATPGVDQAVAAPRASRLPWRRGSGRPRSGGMFSALTERNFRIYAGGAAVSNVGTWMQRVAQDWLVLELSHGSGVAVGITTALQFLPMLLLSPYGGLMADRFDKRFILKLTQAWMALTAGLLGVLAITGHAETWHVYLIAFAFGLATAFDNPARQSFVSEIVGREKLTNAIALNSANFNAGRIIGPAVAGVVIAAFGSGWAILGNAVSYVAFILALVLIDAGRLHLVTPTKRAAHQLREGAAYVWGRKDILVVLFTVFFVGTFGMNFQMTSALMATQVFHKGAAEYGILGTFMAVGSLAGALLAARRTHPPRARFIVIMACVFAVVEMVVGMMPSYVSYAAALPIMGLVSLSTLTAANACVQMGVDPQFRGRVMAIYAMVMMGGTPVGAPLLGWVGQTFGARWTLIGGGGLTLLGVVVSVLLLARANGVVIRSALPHRTAD</sequence>
<keyword evidence="6 8" id="KW-0472">Membrane</keyword>
<feature type="transmembrane region" description="Helical" evidence="8">
    <location>
        <begin position="310"/>
        <end position="327"/>
    </location>
</feature>
<dbReference type="SUPFAM" id="SSF103473">
    <property type="entry name" value="MFS general substrate transporter"/>
    <property type="match status" value="1"/>
</dbReference>
<keyword evidence="2" id="KW-0813">Transport</keyword>
<dbReference type="PANTHER" id="PTHR23513">
    <property type="entry name" value="INTEGRAL MEMBRANE EFFLUX PROTEIN-RELATED"/>
    <property type="match status" value="1"/>
</dbReference>
<evidence type="ECO:0000256" key="2">
    <source>
        <dbReference type="ARBA" id="ARBA00022448"/>
    </source>
</evidence>
<accession>A0A7W3ISZ6</accession>
<dbReference type="GO" id="GO:0005886">
    <property type="term" value="C:plasma membrane"/>
    <property type="evidence" value="ECO:0007669"/>
    <property type="project" value="UniProtKB-SubCell"/>
</dbReference>
<feature type="transmembrane region" description="Helical" evidence="8">
    <location>
        <begin position="397"/>
        <end position="419"/>
    </location>
</feature>
<dbReference type="PROSITE" id="PS50850">
    <property type="entry name" value="MFS"/>
    <property type="match status" value="1"/>
</dbReference>
<evidence type="ECO:0000256" key="7">
    <source>
        <dbReference type="SAM" id="MobiDB-lite"/>
    </source>
</evidence>
<keyword evidence="5 8" id="KW-1133">Transmembrane helix</keyword>
<name>A0A7W3ISZ6_9ACTN</name>
<dbReference type="Gene3D" id="1.20.1250.20">
    <property type="entry name" value="MFS general substrate transporter like domains"/>
    <property type="match status" value="1"/>
</dbReference>
<evidence type="ECO:0000313" key="10">
    <source>
        <dbReference type="EMBL" id="MBA8794676.1"/>
    </source>
</evidence>
<feature type="transmembrane region" description="Helical" evidence="8">
    <location>
        <begin position="233"/>
        <end position="252"/>
    </location>
</feature>
<protein>
    <submittedName>
        <fullName evidence="10">MFS family permease</fullName>
    </submittedName>
</protein>
<dbReference type="InterPro" id="IPR036259">
    <property type="entry name" value="MFS_trans_sf"/>
</dbReference>
<dbReference type="CDD" id="cd06173">
    <property type="entry name" value="MFS_MefA_like"/>
    <property type="match status" value="1"/>
</dbReference>
<dbReference type="EMBL" id="JACGWT010000003">
    <property type="protein sequence ID" value="MBA8794676.1"/>
    <property type="molecule type" value="Genomic_DNA"/>
</dbReference>
<dbReference type="InterPro" id="IPR020846">
    <property type="entry name" value="MFS_dom"/>
</dbReference>
<feature type="transmembrane region" description="Helical" evidence="8">
    <location>
        <begin position="98"/>
        <end position="118"/>
    </location>
</feature>
<dbReference type="InterPro" id="IPR010290">
    <property type="entry name" value="TM_effector"/>
</dbReference>
<feature type="transmembrane region" description="Helical" evidence="8">
    <location>
        <begin position="339"/>
        <end position="357"/>
    </location>
</feature>
<feature type="transmembrane region" description="Helical" evidence="8">
    <location>
        <begin position="363"/>
        <end position="385"/>
    </location>
</feature>